<accession>A0AAD3DXW3</accession>
<comment type="caution">
    <text evidence="2">The sequence shown here is derived from an EMBL/GenBank/DDBJ whole genome shotgun (WGS) entry which is preliminary data.</text>
</comment>
<evidence type="ECO:0000313" key="3">
    <source>
        <dbReference type="Proteomes" id="UP001054857"/>
    </source>
</evidence>
<feature type="region of interest" description="Disordered" evidence="1">
    <location>
        <begin position="73"/>
        <end position="109"/>
    </location>
</feature>
<dbReference type="EMBL" id="BMAR01000034">
    <property type="protein sequence ID" value="GFR50040.1"/>
    <property type="molecule type" value="Genomic_DNA"/>
</dbReference>
<evidence type="ECO:0000256" key="1">
    <source>
        <dbReference type="SAM" id="MobiDB-lite"/>
    </source>
</evidence>
<dbReference type="Proteomes" id="UP001054857">
    <property type="component" value="Unassembled WGS sequence"/>
</dbReference>
<reference evidence="2 3" key="1">
    <citation type="journal article" date="2021" name="Sci. Rep.">
        <title>Genome sequencing of the multicellular alga Astrephomene provides insights into convergent evolution of germ-soma differentiation.</title>
        <authorList>
            <person name="Yamashita S."/>
            <person name="Yamamoto K."/>
            <person name="Matsuzaki R."/>
            <person name="Suzuki S."/>
            <person name="Yamaguchi H."/>
            <person name="Hirooka S."/>
            <person name="Minakuchi Y."/>
            <person name="Miyagishima S."/>
            <person name="Kawachi M."/>
            <person name="Toyoda A."/>
            <person name="Nozaki H."/>
        </authorList>
    </citation>
    <scope>NUCLEOTIDE SEQUENCE [LARGE SCALE GENOMIC DNA]</scope>
    <source>
        <strain evidence="2 3">NIES-4017</strain>
    </source>
</reference>
<organism evidence="2 3">
    <name type="scientific">Astrephomene gubernaculifera</name>
    <dbReference type="NCBI Taxonomy" id="47775"/>
    <lineage>
        <taxon>Eukaryota</taxon>
        <taxon>Viridiplantae</taxon>
        <taxon>Chlorophyta</taxon>
        <taxon>core chlorophytes</taxon>
        <taxon>Chlorophyceae</taxon>
        <taxon>CS clade</taxon>
        <taxon>Chlamydomonadales</taxon>
        <taxon>Astrephomenaceae</taxon>
        <taxon>Astrephomene</taxon>
    </lineage>
</organism>
<name>A0AAD3DXW3_9CHLO</name>
<protein>
    <submittedName>
        <fullName evidence="2">Uncharacterized protein</fullName>
    </submittedName>
</protein>
<evidence type="ECO:0000313" key="2">
    <source>
        <dbReference type="EMBL" id="GFR50040.1"/>
    </source>
</evidence>
<sequence length="109" mass="11166">MKRSLWQVRNYGKLWQPEHFRAFTASATLAQGSSTAGSAPAPALRRHPYVDFRSFPEPEGPHSTQCSLAATLAAGPAGAGGGSTPSHPAHLGMSSGGCAAASESDCNGN</sequence>
<gene>
    <name evidence="2" type="ORF">Agub_g12085</name>
</gene>
<dbReference type="AlphaFoldDB" id="A0AAD3DXW3"/>
<proteinExistence type="predicted"/>
<keyword evidence="3" id="KW-1185">Reference proteome</keyword>